<dbReference type="InterPro" id="IPR047655">
    <property type="entry name" value="Transpos_IS630-like"/>
</dbReference>
<protein>
    <submittedName>
        <fullName evidence="2">Putative transposase</fullName>
    </submittedName>
</protein>
<keyword evidence="3" id="KW-1185">Reference proteome</keyword>
<dbReference type="SUPFAM" id="SSF46689">
    <property type="entry name" value="Homeodomain-like"/>
    <property type="match status" value="1"/>
</dbReference>
<evidence type="ECO:0000259" key="1">
    <source>
        <dbReference type="Pfam" id="PF13358"/>
    </source>
</evidence>
<dbReference type="Gene3D" id="3.30.420.10">
    <property type="entry name" value="Ribonuclease H-like superfamily/Ribonuclease H"/>
    <property type="match status" value="1"/>
</dbReference>
<proteinExistence type="predicted"/>
<dbReference type="InterPro" id="IPR009057">
    <property type="entry name" value="Homeodomain-like_sf"/>
</dbReference>
<dbReference type="eggNOG" id="COG3415">
    <property type="taxonomic scope" value="Bacteria"/>
</dbReference>
<dbReference type="InterPro" id="IPR036397">
    <property type="entry name" value="RNaseH_sf"/>
</dbReference>
<dbReference type="EMBL" id="BAFH01000004">
    <property type="protein sequence ID" value="GAB63514.1"/>
    <property type="molecule type" value="Genomic_DNA"/>
</dbReference>
<sequence>MARKTKRSILLLKDDQLQELNRIIRTRTSPAQEIQRAKILLSYHGNPNISKVAQDVEVARDTVYKCIDKALEMGVESALKDLYHRPKDPTITMEAKAWLVNIACCKPKDLGMAAELWTQKALAGYARKHATQAGHPSLSRAGKATVNRILKNQTLQPHKVKYYLEKRDPAFESKMKEVLLVYQEVSLQKDSPNMDDKKQLYTVCVDEKPGVQALANVAPDLPPQPNQYPQIARDHEYKRLGTASILAGIDLHDGHVFAQVQHRHRSREFIELLKEIDAYYPLNAQIRIILDNHSSHISRETRAYLATRPGRFIYVHTPTHGSWLNLAETLFGKMARTFLRHMRVSSWDDLKKRIVLGVQEINEQPVVHRWRKFEFLTN</sequence>
<accession>I3IP69</accession>
<dbReference type="Proteomes" id="UP000002985">
    <property type="component" value="Unassembled WGS sequence"/>
</dbReference>
<dbReference type="NCBIfam" id="NF033545">
    <property type="entry name" value="transpos_IS630"/>
    <property type="match status" value="1"/>
</dbReference>
<name>I3IP69_9BACT</name>
<dbReference type="STRING" id="247490.KSU1_D0205"/>
<dbReference type="eggNOG" id="COG3335">
    <property type="taxonomic scope" value="Bacteria"/>
</dbReference>
<dbReference type="GO" id="GO:0003676">
    <property type="term" value="F:nucleic acid binding"/>
    <property type="evidence" value="ECO:0007669"/>
    <property type="project" value="InterPro"/>
</dbReference>
<dbReference type="AlphaFoldDB" id="I3IP69"/>
<reference evidence="2 3" key="1">
    <citation type="journal article" date="2012" name="FEBS Lett.">
        <title>Anammox organism KSU-1 expresses a NirK-type copper-containing nitrite reductase instead of a NirS-type with cytochrome cd1.</title>
        <authorList>
            <person name="Hira D."/>
            <person name="Toh H."/>
            <person name="Migita C.T."/>
            <person name="Okubo H."/>
            <person name="Nishiyama T."/>
            <person name="Hattori M."/>
            <person name="Furukawa K."/>
            <person name="Fujii T."/>
        </authorList>
    </citation>
    <scope>NUCLEOTIDE SEQUENCE [LARGE SCALE GENOMIC DNA]</scope>
</reference>
<feature type="domain" description="Tc1-like transposase DDE" evidence="1">
    <location>
        <begin position="232"/>
        <end position="351"/>
    </location>
</feature>
<dbReference type="InterPro" id="IPR038717">
    <property type="entry name" value="Tc1-like_DDE_dom"/>
</dbReference>
<organism evidence="2 3">
    <name type="scientific">Candidatus Jettenia caeni</name>
    <dbReference type="NCBI Taxonomy" id="247490"/>
    <lineage>
        <taxon>Bacteria</taxon>
        <taxon>Pseudomonadati</taxon>
        <taxon>Planctomycetota</taxon>
        <taxon>Candidatus Brocadiia</taxon>
        <taxon>Candidatus Brocadiales</taxon>
        <taxon>Candidatus Brocadiaceae</taxon>
        <taxon>Candidatus Jettenia</taxon>
    </lineage>
</organism>
<gene>
    <name evidence="2" type="ORF">KSU1_D0205</name>
</gene>
<comment type="caution">
    <text evidence="2">The sequence shown here is derived from an EMBL/GenBank/DDBJ whole genome shotgun (WGS) entry which is preliminary data.</text>
</comment>
<dbReference type="OrthoDB" id="269226at2"/>
<evidence type="ECO:0000313" key="3">
    <source>
        <dbReference type="Proteomes" id="UP000002985"/>
    </source>
</evidence>
<evidence type="ECO:0000313" key="2">
    <source>
        <dbReference type="EMBL" id="GAB63514.1"/>
    </source>
</evidence>
<dbReference type="Pfam" id="PF13358">
    <property type="entry name" value="DDE_3"/>
    <property type="match status" value="1"/>
</dbReference>